<reference evidence="4 5" key="1">
    <citation type="submission" date="2024-06" db="EMBL/GenBank/DDBJ databases">
        <title>Genomics of switchgrass bacterial isolates.</title>
        <authorList>
            <person name="Shade A."/>
        </authorList>
    </citation>
    <scope>NUCLEOTIDE SEQUENCE [LARGE SCALE GENOMIC DNA]</scope>
    <source>
        <strain evidence="4 5">PvP084</strain>
    </source>
</reference>
<evidence type="ECO:0000313" key="5">
    <source>
        <dbReference type="Proteomes" id="UP001549119"/>
    </source>
</evidence>
<dbReference type="RefSeq" id="WP_209651379.1">
    <property type="nucleotide sequence ID" value="NZ_JBEPNV010000003.1"/>
</dbReference>
<dbReference type="NCBIfam" id="TIGR02320">
    <property type="entry name" value="PEP_mutase"/>
    <property type="match status" value="1"/>
</dbReference>
<dbReference type="InterPro" id="IPR012698">
    <property type="entry name" value="PEnolPyrv_PMutase_core"/>
</dbReference>
<proteinExistence type="inferred from homology"/>
<accession>A0ABV2NTL4</accession>
<organism evidence="4 5">
    <name type="scientific">Methylobacterium radiotolerans</name>
    <dbReference type="NCBI Taxonomy" id="31998"/>
    <lineage>
        <taxon>Bacteria</taxon>
        <taxon>Pseudomonadati</taxon>
        <taxon>Pseudomonadota</taxon>
        <taxon>Alphaproteobacteria</taxon>
        <taxon>Hyphomicrobiales</taxon>
        <taxon>Methylobacteriaceae</taxon>
        <taxon>Methylobacterium</taxon>
    </lineage>
</organism>
<dbReference type="InterPro" id="IPR040442">
    <property type="entry name" value="Pyrv_kinase-like_dom_sf"/>
</dbReference>
<dbReference type="PANTHER" id="PTHR42905">
    <property type="entry name" value="PHOSPHOENOLPYRUVATE CARBOXYLASE"/>
    <property type="match status" value="1"/>
</dbReference>
<comment type="similarity">
    <text evidence="3">Belongs to the isocitrate lyase/PEP mutase superfamily. PEP mutase family.</text>
</comment>
<dbReference type="InterPro" id="IPR015813">
    <property type="entry name" value="Pyrv/PenolPyrv_kinase-like_dom"/>
</dbReference>
<dbReference type="Pfam" id="PF13714">
    <property type="entry name" value="PEP_mutase"/>
    <property type="match status" value="1"/>
</dbReference>
<dbReference type="InterPro" id="IPR039556">
    <property type="entry name" value="ICL/PEPM"/>
</dbReference>
<dbReference type="CDD" id="cd00377">
    <property type="entry name" value="ICL_PEPM"/>
    <property type="match status" value="1"/>
</dbReference>
<dbReference type="EMBL" id="JBEPNW010000005">
    <property type="protein sequence ID" value="MET3869751.1"/>
    <property type="molecule type" value="Genomic_DNA"/>
</dbReference>
<gene>
    <name evidence="4" type="ORF">ABIC20_007136</name>
</gene>
<comment type="caution">
    <text evidence="4">The sequence shown here is derived from an EMBL/GenBank/DDBJ whole genome shotgun (WGS) entry which is preliminary data.</text>
</comment>
<dbReference type="Gene3D" id="3.20.20.60">
    <property type="entry name" value="Phosphoenolpyruvate-binding domains"/>
    <property type="match status" value="1"/>
</dbReference>
<dbReference type="EC" id="5.4.2.9" evidence="2"/>
<keyword evidence="5" id="KW-1185">Reference proteome</keyword>
<sequence>MHKNIVAPLQGLNNRPKIDRTRNLRELLNEGRCLRVIEAHSPMSAVIAEKATVRDSKGSRSYDAIWSSSLTDSTLKMKPDIEYLDVRHRLANLIEIREVTSKPIIMDCDTGGNIEHFALNVTALSKQNISAIILEDKRGLKRNSLFGNSVEQQQEDVNDFANKLTRGKEIAKSSDLMVIARIESLILEKGMLDAQRRAEAYLSAGADGIMIHSRRSEPAEIFEFAEWYKKLGLKTPLVCVPTSFFETTFEELELHGFDIVIYANHLLRASYAAMMAAATGILHNDRSKEIEGMCLPIDEIISL</sequence>
<dbReference type="SUPFAM" id="SSF51621">
    <property type="entry name" value="Phosphoenolpyruvate/pyruvate domain"/>
    <property type="match status" value="1"/>
</dbReference>
<dbReference type="Proteomes" id="UP001549119">
    <property type="component" value="Unassembled WGS sequence"/>
</dbReference>
<keyword evidence="1 4" id="KW-0413">Isomerase</keyword>
<evidence type="ECO:0000256" key="1">
    <source>
        <dbReference type="ARBA" id="ARBA00023235"/>
    </source>
</evidence>
<name>A0ABV2NTL4_9HYPH</name>
<evidence type="ECO:0000256" key="3">
    <source>
        <dbReference type="ARBA" id="ARBA00038455"/>
    </source>
</evidence>
<dbReference type="GO" id="GO:0050188">
    <property type="term" value="F:phosphoenolpyruvate mutase activity"/>
    <property type="evidence" value="ECO:0007669"/>
    <property type="project" value="UniProtKB-EC"/>
</dbReference>
<protein>
    <recommendedName>
        <fullName evidence="2">phosphoenolpyruvate mutase</fullName>
        <ecNumber evidence="2">5.4.2.9</ecNumber>
    </recommendedName>
</protein>
<dbReference type="PANTHER" id="PTHR42905:SF7">
    <property type="entry name" value="PHOSPHOENOLPYRUVATE PHOSPHOMUTASE"/>
    <property type="match status" value="1"/>
</dbReference>
<evidence type="ECO:0000313" key="4">
    <source>
        <dbReference type="EMBL" id="MET3869751.1"/>
    </source>
</evidence>
<evidence type="ECO:0000256" key="2">
    <source>
        <dbReference type="ARBA" id="ARBA00024063"/>
    </source>
</evidence>